<gene>
    <name evidence="2" type="ORF">BEI61_00228</name>
</gene>
<dbReference type="InterPro" id="IPR027417">
    <property type="entry name" value="P-loop_NTPase"/>
</dbReference>
<proteinExistence type="predicted"/>
<dbReference type="Gene3D" id="3.40.50.300">
    <property type="entry name" value="P-loop containing nucleotide triphosphate hydrolases"/>
    <property type="match status" value="1"/>
</dbReference>
<dbReference type="Pfam" id="PF20720">
    <property type="entry name" value="nSTAND3"/>
    <property type="match status" value="1"/>
</dbReference>
<reference evidence="2 3" key="1">
    <citation type="submission" date="2016-07" db="EMBL/GenBank/DDBJ databases">
        <title>Characterization of isolates of Eisenbergiella tayi derived from blood cultures, using whole genome sequencing.</title>
        <authorList>
            <person name="Burdz T."/>
            <person name="Wiebe D."/>
            <person name="Huynh C."/>
            <person name="Bernard K."/>
        </authorList>
    </citation>
    <scope>NUCLEOTIDE SEQUENCE [LARGE SCALE GENOMIC DNA]</scope>
    <source>
        <strain evidence="2 3">NML 110608</strain>
    </source>
</reference>
<sequence length="1085" mass="127816">MKNYDFHHLLEPVEFQEFARDMIQVREKIRLEAFREGPDQGMDARCITPDGKCIVMQAKRWANESALRWKELREEKKKADRIKPDRYILVLARDVSPEQKKKIRELFHPYIIADEDIVTGKDLNGYLGSNDAGYAQAEEKYYKLWIQNTDVLKRTIRDAVNGELLAESRLEWEKAKQNAEVFVETAVYEEARRLLAGNRAIIISGEPGIGKTTLANQLAIFWLSRKGFDTYLWAESVGDLYKAQDMPGKKVVVYDDFWGSNFLNAYGTGKEERRLARLIETVRTRTDFILIMTTREYVLEQGMRQNEELRSLLERHKLECRLKAYSNTEMVRIYLGHLRKAPLTWEQMKELYKIHDQAVLSSYYNPRIIQMYLNSVRPEDEPKECAYRLLQYLRQPEDFWEQIFQNLSDEARIFFMLMDLMPLPVNLTDAHKCYQAAVAGEKEGSLYREFERVIAELEKTVICTETVPEAGNALRVRFQNPSAKDFIHQYISRNFAQYRDMLLRGSCYFECCSSLLELSIKADNDMEYYRRVMERAVSLEDRCFFEYEREYYSYYELLQGYREIWGEPFRDWFAEKFRKLLDDVETASEDMSTEDLKEFPKAAGKAIERRIYEGKEEVIVLYLKAMMKNGLPFQLGDLPVSLKEAGSIYAAAHREELTGYLEWYYRREMCLAAVQNNVFYFEELLYEIEKSQEEMAITFSGELTEKENKYSSWLDEDKIEWEEESEEEEEEEYRYEETVEEFRKSMEDIDREDWKAVREYIRYGNVDKNTKLRLLEIGHREEPWYWADFLKTESGAVLLMNIVEEKGRLADNLKDALMDIVSYLAWKTGISEMEFTFFVKSLCPVEKKESVILSEMELEEKVERYFAGREKETVRTLCACGFLRKWNQWYCVVNPGLFLVSELYFYAIGTEAEKKYLCRLWFDDSASYFYDWQFAYREQEALEGLLELDREAMVSYALKPLAQKYCERMETAEGVDAWKKIPVSLEIKCDVSTQGEVLGGRHNTSVFWELLDAAGEGGILDILPESFTAGQLERMKAEGCLEETEYRHETYWVADVAKAGAEILEECGIAERVRELWKKIKSYVG</sequence>
<dbReference type="Proteomes" id="UP000094067">
    <property type="component" value="Unassembled WGS sequence"/>
</dbReference>
<evidence type="ECO:0000313" key="3">
    <source>
        <dbReference type="Proteomes" id="UP000094067"/>
    </source>
</evidence>
<dbReference type="AlphaFoldDB" id="A0A1E3AJ04"/>
<organism evidence="2 3">
    <name type="scientific">Eisenbergiella tayi</name>
    <dbReference type="NCBI Taxonomy" id="1432052"/>
    <lineage>
        <taxon>Bacteria</taxon>
        <taxon>Bacillati</taxon>
        <taxon>Bacillota</taxon>
        <taxon>Clostridia</taxon>
        <taxon>Lachnospirales</taxon>
        <taxon>Lachnospiraceae</taxon>
        <taxon>Eisenbergiella</taxon>
    </lineage>
</organism>
<evidence type="ECO:0000259" key="1">
    <source>
        <dbReference type="Pfam" id="PF20720"/>
    </source>
</evidence>
<dbReference type="SUPFAM" id="SSF52540">
    <property type="entry name" value="P-loop containing nucleoside triphosphate hydrolases"/>
    <property type="match status" value="1"/>
</dbReference>
<comment type="caution">
    <text evidence="2">The sequence shown here is derived from an EMBL/GenBank/DDBJ whole genome shotgun (WGS) entry which is preliminary data.</text>
</comment>
<feature type="domain" description="Novel STAND NTPase 3" evidence="1">
    <location>
        <begin position="182"/>
        <end position="339"/>
    </location>
</feature>
<protein>
    <recommendedName>
        <fullName evidence="1">Novel STAND NTPase 3 domain-containing protein</fullName>
    </recommendedName>
</protein>
<dbReference type="InterPro" id="IPR049050">
    <property type="entry name" value="nSTAND3"/>
</dbReference>
<evidence type="ECO:0000313" key="2">
    <source>
        <dbReference type="EMBL" id="ODM08599.1"/>
    </source>
</evidence>
<accession>A0A1E3AJ04</accession>
<name>A0A1E3AJ04_9FIRM</name>
<dbReference type="EMBL" id="MCGH01000001">
    <property type="protein sequence ID" value="ODM08599.1"/>
    <property type="molecule type" value="Genomic_DNA"/>
</dbReference>